<accession>A0A2T3YY59</accession>
<reference evidence="2 3" key="1">
    <citation type="submission" date="2016-07" db="EMBL/GenBank/DDBJ databases">
        <title>Multiple horizontal gene transfer events from other fungi enriched the ability of initially mycotrophic Trichoderma (Ascomycota) to feed on dead plant biomass.</title>
        <authorList>
            <consortium name="DOE Joint Genome Institute"/>
            <person name="Aerts A."/>
            <person name="Atanasova L."/>
            <person name="Chenthamara K."/>
            <person name="Zhang J."/>
            <person name="Grujic M."/>
            <person name="Henrissat B."/>
            <person name="Kuo A."/>
            <person name="Salamov A."/>
            <person name="Lipzen A."/>
            <person name="Labutti K."/>
            <person name="Barry K."/>
            <person name="Miao Y."/>
            <person name="Rahimi M.J."/>
            <person name="Shen Q."/>
            <person name="Grigoriev I.V."/>
            <person name="Kubicek C.P."/>
            <person name="Druzhinina I.S."/>
        </authorList>
    </citation>
    <scope>NUCLEOTIDE SEQUENCE [LARGE SCALE GENOMIC DNA]</scope>
    <source>
        <strain evidence="2 3">CBS 433.97</strain>
    </source>
</reference>
<dbReference type="EMBL" id="KZ679267">
    <property type="protein sequence ID" value="PTB37499.1"/>
    <property type="molecule type" value="Genomic_DNA"/>
</dbReference>
<organism evidence="2 3">
    <name type="scientific">Trichoderma asperellum (strain ATCC 204424 / CBS 433.97 / NBRC 101777)</name>
    <dbReference type="NCBI Taxonomy" id="1042311"/>
    <lineage>
        <taxon>Eukaryota</taxon>
        <taxon>Fungi</taxon>
        <taxon>Dikarya</taxon>
        <taxon>Ascomycota</taxon>
        <taxon>Pezizomycotina</taxon>
        <taxon>Sordariomycetes</taxon>
        <taxon>Hypocreomycetidae</taxon>
        <taxon>Hypocreales</taxon>
        <taxon>Hypocreaceae</taxon>
        <taxon>Trichoderma</taxon>
    </lineage>
</organism>
<evidence type="ECO:0000313" key="2">
    <source>
        <dbReference type="EMBL" id="PTB37499.1"/>
    </source>
</evidence>
<evidence type="ECO:0000313" key="3">
    <source>
        <dbReference type="Proteomes" id="UP000240493"/>
    </source>
</evidence>
<protein>
    <submittedName>
        <fullName evidence="2">Uncharacterized protein</fullName>
    </submittedName>
</protein>
<keyword evidence="1" id="KW-0812">Transmembrane</keyword>
<keyword evidence="3" id="KW-1185">Reference proteome</keyword>
<gene>
    <name evidence="2" type="ORF">M441DRAFT_252957</name>
</gene>
<proteinExistence type="predicted"/>
<sequence>MECGKPYVLRKKKKHLYLLCLWHRRGVFRASRFNSCIIKSHIYLGSRTRELNIMGYFLYLFLFLLFYHLSNQRCEKTLVHLSRLFYLHLNK</sequence>
<name>A0A2T3YY59_TRIA4</name>
<keyword evidence="1" id="KW-0472">Membrane</keyword>
<keyword evidence="1" id="KW-1133">Transmembrane helix</keyword>
<dbReference type="Proteomes" id="UP000240493">
    <property type="component" value="Unassembled WGS sequence"/>
</dbReference>
<dbReference type="AlphaFoldDB" id="A0A2T3YY59"/>
<feature type="transmembrane region" description="Helical" evidence="1">
    <location>
        <begin position="51"/>
        <end position="69"/>
    </location>
</feature>
<evidence type="ECO:0000256" key="1">
    <source>
        <dbReference type="SAM" id="Phobius"/>
    </source>
</evidence>